<proteinExistence type="predicted"/>
<dbReference type="EMBL" id="MU129088">
    <property type="protein sequence ID" value="KAF9507203.1"/>
    <property type="molecule type" value="Genomic_DNA"/>
</dbReference>
<evidence type="ECO:0000256" key="4">
    <source>
        <dbReference type="ARBA" id="ARBA00023136"/>
    </source>
</evidence>
<dbReference type="InterPro" id="IPR008253">
    <property type="entry name" value="Marvel"/>
</dbReference>
<keyword evidence="8" id="KW-1185">Reference proteome</keyword>
<keyword evidence="3 5" id="KW-1133">Transmembrane helix</keyword>
<evidence type="ECO:0000313" key="7">
    <source>
        <dbReference type="EMBL" id="KAF9507203.1"/>
    </source>
</evidence>
<dbReference type="Pfam" id="PF01284">
    <property type="entry name" value="MARVEL"/>
    <property type="match status" value="1"/>
</dbReference>
<feature type="transmembrane region" description="Helical" evidence="5">
    <location>
        <begin position="130"/>
        <end position="151"/>
    </location>
</feature>
<reference evidence="7" key="1">
    <citation type="journal article" date="2020" name="Nat. Commun.">
        <title>Large-scale genome sequencing of mycorrhizal fungi provides insights into the early evolution of symbiotic traits.</title>
        <authorList>
            <person name="Miyauchi S."/>
            <person name="Kiss E."/>
            <person name="Kuo A."/>
            <person name="Drula E."/>
            <person name="Kohler A."/>
            <person name="Sanchez-Garcia M."/>
            <person name="Morin E."/>
            <person name="Andreopoulos B."/>
            <person name="Barry K.W."/>
            <person name="Bonito G."/>
            <person name="Buee M."/>
            <person name="Carver A."/>
            <person name="Chen C."/>
            <person name="Cichocki N."/>
            <person name="Clum A."/>
            <person name="Culley D."/>
            <person name="Crous P.W."/>
            <person name="Fauchery L."/>
            <person name="Girlanda M."/>
            <person name="Hayes R.D."/>
            <person name="Keri Z."/>
            <person name="LaButti K."/>
            <person name="Lipzen A."/>
            <person name="Lombard V."/>
            <person name="Magnuson J."/>
            <person name="Maillard F."/>
            <person name="Murat C."/>
            <person name="Nolan M."/>
            <person name="Ohm R.A."/>
            <person name="Pangilinan J."/>
            <person name="Pereira M.F."/>
            <person name="Perotto S."/>
            <person name="Peter M."/>
            <person name="Pfister S."/>
            <person name="Riley R."/>
            <person name="Sitrit Y."/>
            <person name="Stielow J.B."/>
            <person name="Szollosi G."/>
            <person name="Zifcakova L."/>
            <person name="Stursova M."/>
            <person name="Spatafora J.W."/>
            <person name="Tedersoo L."/>
            <person name="Vaario L.M."/>
            <person name="Yamada A."/>
            <person name="Yan M."/>
            <person name="Wang P."/>
            <person name="Xu J."/>
            <person name="Bruns T."/>
            <person name="Baldrian P."/>
            <person name="Vilgalys R."/>
            <person name="Dunand C."/>
            <person name="Henrissat B."/>
            <person name="Grigoriev I.V."/>
            <person name="Hibbett D."/>
            <person name="Nagy L.G."/>
            <person name="Martin F.M."/>
        </authorList>
    </citation>
    <scope>NUCLEOTIDE SEQUENCE</scope>
    <source>
        <strain evidence="7">UP504</strain>
    </source>
</reference>
<dbReference type="GO" id="GO:0016020">
    <property type="term" value="C:membrane"/>
    <property type="evidence" value="ECO:0007669"/>
    <property type="project" value="UniProtKB-SubCell"/>
</dbReference>
<keyword evidence="2 5" id="KW-0812">Transmembrane</keyword>
<evidence type="ECO:0000313" key="8">
    <source>
        <dbReference type="Proteomes" id="UP000886523"/>
    </source>
</evidence>
<organism evidence="7 8">
    <name type="scientific">Hydnum rufescens UP504</name>
    <dbReference type="NCBI Taxonomy" id="1448309"/>
    <lineage>
        <taxon>Eukaryota</taxon>
        <taxon>Fungi</taxon>
        <taxon>Dikarya</taxon>
        <taxon>Basidiomycota</taxon>
        <taxon>Agaricomycotina</taxon>
        <taxon>Agaricomycetes</taxon>
        <taxon>Cantharellales</taxon>
        <taxon>Hydnaceae</taxon>
        <taxon>Hydnum</taxon>
    </lineage>
</organism>
<evidence type="ECO:0000256" key="1">
    <source>
        <dbReference type="ARBA" id="ARBA00004141"/>
    </source>
</evidence>
<dbReference type="OrthoDB" id="3364107at2759"/>
<feature type="domain" description="MARVEL" evidence="6">
    <location>
        <begin position="16"/>
        <end position="138"/>
    </location>
</feature>
<comment type="caution">
    <text evidence="7">The sequence shown here is derived from an EMBL/GenBank/DDBJ whole genome shotgun (WGS) entry which is preliminary data.</text>
</comment>
<gene>
    <name evidence="7" type="ORF">BS47DRAFT_339624</name>
</gene>
<feature type="transmembrane region" description="Helical" evidence="5">
    <location>
        <begin position="48"/>
        <end position="69"/>
    </location>
</feature>
<evidence type="ECO:0000256" key="3">
    <source>
        <dbReference type="ARBA" id="ARBA00022989"/>
    </source>
</evidence>
<evidence type="ECO:0000256" key="2">
    <source>
        <dbReference type="ARBA" id="ARBA00022692"/>
    </source>
</evidence>
<dbReference type="Proteomes" id="UP000886523">
    <property type="component" value="Unassembled WGS sequence"/>
</dbReference>
<name>A0A9P6DQB6_9AGAM</name>
<comment type="subcellular location">
    <subcellularLocation>
        <location evidence="1">Membrane</location>
        <topology evidence="1">Multi-pass membrane protein</topology>
    </subcellularLocation>
</comment>
<evidence type="ECO:0000256" key="5">
    <source>
        <dbReference type="SAM" id="Phobius"/>
    </source>
</evidence>
<evidence type="ECO:0000259" key="6">
    <source>
        <dbReference type="Pfam" id="PF01284"/>
    </source>
</evidence>
<keyword evidence="4 5" id="KW-0472">Membrane</keyword>
<accession>A0A9P6DQB6</accession>
<feature type="transmembrane region" description="Helical" evidence="5">
    <location>
        <begin position="76"/>
        <end position="97"/>
    </location>
</feature>
<sequence length="191" mass="20638">MHIIALVRYPVFASLLLFSLIVLGIDGDLVSKLKGGCFLDICDSTPSYPGLGVATAVLTFVSVAPLAIIDILRRGAFTSFIIVELGWFFFLWVLWLATFGDTAGGTGCNSSFADGINVCSEVRAVEAFSFLSWILLFAYWVALLVFSTIAFSKGNRKIWMTPHVTQTSVVVLVPSQGISLLQLVPPASSHT</sequence>
<protein>
    <recommendedName>
        <fullName evidence="6">MARVEL domain-containing protein</fullName>
    </recommendedName>
</protein>
<dbReference type="AlphaFoldDB" id="A0A9P6DQB6"/>